<protein>
    <submittedName>
        <fullName evidence="2">Uncharacterized protein</fullName>
    </submittedName>
</protein>
<proteinExistence type="predicted"/>
<evidence type="ECO:0000256" key="1">
    <source>
        <dbReference type="SAM" id="Phobius"/>
    </source>
</evidence>
<keyword evidence="1" id="KW-0472">Membrane</keyword>
<organism evidence="2">
    <name type="scientific">viral metagenome</name>
    <dbReference type="NCBI Taxonomy" id="1070528"/>
    <lineage>
        <taxon>unclassified sequences</taxon>
        <taxon>metagenomes</taxon>
        <taxon>organismal metagenomes</taxon>
    </lineage>
</organism>
<keyword evidence="1" id="KW-0812">Transmembrane</keyword>
<reference evidence="2" key="1">
    <citation type="journal article" date="2020" name="Nature">
        <title>Giant virus diversity and host interactions through global metagenomics.</title>
        <authorList>
            <person name="Schulz F."/>
            <person name="Roux S."/>
            <person name="Paez-Espino D."/>
            <person name="Jungbluth S."/>
            <person name="Walsh D.A."/>
            <person name="Denef V.J."/>
            <person name="McMahon K.D."/>
            <person name="Konstantinidis K.T."/>
            <person name="Eloe-Fadrosh E.A."/>
            <person name="Kyrpides N.C."/>
            <person name="Woyke T."/>
        </authorList>
    </citation>
    <scope>NUCLEOTIDE SEQUENCE</scope>
    <source>
        <strain evidence="2">GVMAG-M-3300021425-30</strain>
    </source>
</reference>
<dbReference type="AlphaFoldDB" id="A0A6C0CNW6"/>
<sequence length="188" mass="20886">MKQHMDMIVMLIVAFLLFTKPNVLVKFANSIPGRFVLIGAMLFALLHSTLSGVFVAILFVLLSEEMVEGFDQQQIEEASKNMDAQYKAHLEVIKNNCTGKPGKAPTTFVDSNGNELSLDEIKDKYPFHFTYDGEACNPCSDSLQDGGICPFTISPILEQMTNMEKMQPVSSKRIDVPCRGGNCPKDEE</sequence>
<accession>A0A6C0CNW6</accession>
<evidence type="ECO:0000313" key="2">
    <source>
        <dbReference type="EMBL" id="QHT06298.1"/>
    </source>
</evidence>
<keyword evidence="1" id="KW-1133">Transmembrane helix</keyword>
<feature type="transmembrane region" description="Helical" evidence="1">
    <location>
        <begin position="35"/>
        <end position="62"/>
    </location>
</feature>
<dbReference type="EMBL" id="MN739467">
    <property type="protein sequence ID" value="QHT06298.1"/>
    <property type="molecule type" value="Genomic_DNA"/>
</dbReference>
<name>A0A6C0CNW6_9ZZZZ</name>